<feature type="compositionally biased region" description="Basic and acidic residues" evidence="1">
    <location>
        <begin position="116"/>
        <end position="125"/>
    </location>
</feature>
<name>A0A1E3PGS4_9ASCO</name>
<feature type="region of interest" description="Disordered" evidence="1">
    <location>
        <begin position="201"/>
        <end position="230"/>
    </location>
</feature>
<accession>A0A1E3PGS4</accession>
<evidence type="ECO:0000313" key="2">
    <source>
        <dbReference type="EMBL" id="ODQ64578.1"/>
    </source>
</evidence>
<dbReference type="AlphaFoldDB" id="A0A1E3PGS4"/>
<feature type="compositionally biased region" description="Polar residues" evidence="1">
    <location>
        <begin position="70"/>
        <end position="81"/>
    </location>
</feature>
<gene>
    <name evidence="2" type="ORF">NADFUDRAFT_66668</name>
</gene>
<feature type="region of interest" description="Disordered" evidence="1">
    <location>
        <begin position="445"/>
        <end position="474"/>
    </location>
</feature>
<evidence type="ECO:0000256" key="1">
    <source>
        <dbReference type="SAM" id="MobiDB-lite"/>
    </source>
</evidence>
<protein>
    <submittedName>
        <fullName evidence="2">Uncharacterized protein</fullName>
    </submittedName>
</protein>
<feature type="region of interest" description="Disordered" evidence="1">
    <location>
        <begin position="322"/>
        <end position="370"/>
    </location>
</feature>
<reference evidence="2 3" key="1">
    <citation type="journal article" date="2016" name="Proc. Natl. Acad. Sci. U.S.A.">
        <title>Comparative genomics of biotechnologically important yeasts.</title>
        <authorList>
            <person name="Riley R."/>
            <person name="Haridas S."/>
            <person name="Wolfe K.H."/>
            <person name="Lopes M.R."/>
            <person name="Hittinger C.T."/>
            <person name="Goeker M."/>
            <person name="Salamov A.A."/>
            <person name="Wisecaver J.H."/>
            <person name="Long T.M."/>
            <person name="Calvey C.H."/>
            <person name="Aerts A.L."/>
            <person name="Barry K.W."/>
            <person name="Choi C."/>
            <person name="Clum A."/>
            <person name="Coughlan A.Y."/>
            <person name="Deshpande S."/>
            <person name="Douglass A.P."/>
            <person name="Hanson S.J."/>
            <person name="Klenk H.-P."/>
            <person name="LaButti K.M."/>
            <person name="Lapidus A."/>
            <person name="Lindquist E.A."/>
            <person name="Lipzen A.M."/>
            <person name="Meier-Kolthoff J.P."/>
            <person name="Ohm R.A."/>
            <person name="Otillar R.P."/>
            <person name="Pangilinan J.L."/>
            <person name="Peng Y."/>
            <person name="Rokas A."/>
            <person name="Rosa C.A."/>
            <person name="Scheuner C."/>
            <person name="Sibirny A.A."/>
            <person name="Slot J.C."/>
            <person name="Stielow J.B."/>
            <person name="Sun H."/>
            <person name="Kurtzman C.P."/>
            <person name="Blackwell M."/>
            <person name="Grigoriev I.V."/>
            <person name="Jeffries T.W."/>
        </authorList>
    </citation>
    <scope>NUCLEOTIDE SEQUENCE [LARGE SCALE GENOMIC DNA]</scope>
    <source>
        <strain evidence="2 3">DSM 6958</strain>
    </source>
</reference>
<organism evidence="2 3">
    <name type="scientific">Nadsonia fulvescens var. elongata DSM 6958</name>
    <dbReference type="NCBI Taxonomy" id="857566"/>
    <lineage>
        <taxon>Eukaryota</taxon>
        <taxon>Fungi</taxon>
        <taxon>Dikarya</taxon>
        <taxon>Ascomycota</taxon>
        <taxon>Saccharomycotina</taxon>
        <taxon>Dipodascomycetes</taxon>
        <taxon>Dipodascales</taxon>
        <taxon>Dipodascales incertae sedis</taxon>
        <taxon>Nadsonia</taxon>
    </lineage>
</organism>
<feature type="region of interest" description="Disordered" evidence="1">
    <location>
        <begin position="46"/>
        <end position="125"/>
    </location>
</feature>
<feature type="compositionally biased region" description="Acidic residues" evidence="1">
    <location>
        <begin position="359"/>
        <end position="368"/>
    </location>
</feature>
<keyword evidence="3" id="KW-1185">Reference proteome</keyword>
<dbReference type="EMBL" id="KV454411">
    <property type="protein sequence ID" value="ODQ64578.1"/>
    <property type="molecule type" value="Genomic_DNA"/>
</dbReference>
<dbReference type="Proteomes" id="UP000095009">
    <property type="component" value="Unassembled WGS sequence"/>
</dbReference>
<sequence length="509" mass="57391">MNTMWFSSIESPINAVFPTGTCPTAELPKNILLPSLIDDFIQVKQPPSNLTFKQPPSRSTGKKQYRSERTNQPSMRITSNAEKAPEMTNRTPSNKEVLYNPFCDRSNNNTTNFPRNPKDTLRDHIRPAPTRNRRLNISEQYLQIVNTPMKLDKSQGKPILNEPKEFLISMPPKFNTFLKKSDRGAKIYAIEHTSPTNLLKKNMAKKSSDSSNGSISTPMKSSTKPGLRRSKGVNHGLDALAKQEIKNPPPLPLENFQIPPGCNTKMNNLKYIYIEIQDDLSTLNIPEKNDERSSKEPTSALIELNRLRARSIPPRLAIHSQQLSPGRRKIGKRNSMNKLEEIIEEEEEEERERKREAEEEKEGEEFSEIMERNLIENSDKSDDHYYDIDLLVSYLEATDDDNDNDSDGDGHSDNNMNLYKRTANEAIAPENKSCSYNSLYRSDSSSSTISTSSSVSSINSAVSPSSSISSVSSAGLYSPNSLSSFLYGSYFDFEKRVNRNSGIDNRLTA</sequence>
<evidence type="ECO:0000313" key="3">
    <source>
        <dbReference type="Proteomes" id="UP000095009"/>
    </source>
</evidence>
<feature type="compositionally biased region" description="Polar residues" evidence="1">
    <location>
        <begin position="46"/>
        <end position="59"/>
    </location>
</feature>
<proteinExistence type="predicted"/>
<feature type="compositionally biased region" description="Polar residues" evidence="1">
    <location>
        <begin position="105"/>
        <end position="114"/>
    </location>
</feature>